<evidence type="ECO:0000259" key="13">
    <source>
        <dbReference type="Pfam" id="PF02434"/>
    </source>
</evidence>
<name>A0A0D2AN32_9EURO</name>
<evidence type="ECO:0000256" key="4">
    <source>
        <dbReference type="ARBA" id="ARBA00012557"/>
    </source>
</evidence>
<evidence type="ECO:0000256" key="7">
    <source>
        <dbReference type="ARBA" id="ARBA00022692"/>
    </source>
</evidence>
<sequence>MPFTLPRGLGPIKLAVVFAVILCLFFFRSHLLPSSGVSYYDLTPGAESWWHGSKSDASGVVGDVDTELDYTQLQDVNLTSEITDFEDPVAAPSLTTSTPAAEETAPKPTAPGLLYKPFDPSIPACRQLPGADKVVVIVKTGATEVFARLPEQLITLAECVPNLMIFSDMEQDLGHFHLYDALNEIGEEYKNNHEDFEFYHNIHKAHAMHGDVSVLGSEKGWNLDKWKNIPMLHKAYTQYPKADWFMTIDADTYLGWTNLLLLLNRLDPEDPLYAGCVYLHGDTQFAQGGTGYLLSRNAVEKFEAIRTPTRIADWERETSTICCGDVMLGVAMGHAGVDVRGAWPMFQVDPPCSIAWAPPYWCSPAITWHHVHTYDIQDLWEFEKTWINQTWDEKNPGSVPYLYKDAFEYFVQPNIADKKLDWNNYSGDKIFTNPTPDHVKEDHDWDEKSDEEKQQMWDELNELQKQSVGSFEACHVACLDDGDCVQFSWHPGTCKLNRHIKMGHAIETTEEYASGWILERVKAFKEAQGTCEDPRFRID</sequence>
<evidence type="ECO:0000256" key="10">
    <source>
        <dbReference type="ARBA" id="ARBA00022989"/>
    </source>
</evidence>
<keyword evidence="10" id="KW-1133">Transmembrane helix</keyword>
<dbReference type="STRING" id="215243.A0A0D2AN32"/>
<evidence type="ECO:0000313" key="14">
    <source>
        <dbReference type="EMBL" id="KIW41381.1"/>
    </source>
</evidence>
<keyword evidence="9" id="KW-0735">Signal-anchor</keyword>
<evidence type="ECO:0000256" key="8">
    <source>
        <dbReference type="ARBA" id="ARBA00022741"/>
    </source>
</evidence>
<dbReference type="Pfam" id="PF02434">
    <property type="entry name" value="Fringe"/>
    <property type="match status" value="1"/>
</dbReference>
<reference evidence="14 15" key="1">
    <citation type="submission" date="2015-01" db="EMBL/GenBank/DDBJ databases">
        <title>The Genome Sequence of Exophiala oligosperma CBS72588.</title>
        <authorList>
            <consortium name="The Broad Institute Genomics Platform"/>
            <person name="Cuomo C."/>
            <person name="de Hoog S."/>
            <person name="Gorbushina A."/>
            <person name="Stielow B."/>
            <person name="Teixiera M."/>
            <person name="Abouelleil A."/>
            <person name="Chapman S.B."/>
            <person name="Priest M."/>
            <person name="Young S.K."/>
            <person name="Wortman J."/>
            <person name="Nusbaum C."/>
            <person name="Birren B."/>
        </authorList>
    </citation>
    <scope>NUCLEOTIDE SEQUENCE [LARGE SCALE GENOMIC DNA]</scope>
    <source>
        <strain evidence="14 15">CBS 72588</strain>
    </source>
</reference>
<protein>
    <recommendedName>
        <fullName evidence="4">N-acetylgalactosaminide beta-1,3-galactosyltransferase</fullName>
        <ecNumber evidence="4">2.4.1.122</ecNumber>
    </recommendedName>
</protein>
<dbReference type="VEuPathDB" id="FungiDB:PV06_06943"/>
<comment type="pathway">
    <text evidence="2">Protein modification; protein glycosylation.</text>
</comment>
<evidence type="ECO:0000256" key="5">
    <source>
        <dbReference type="ARBA" id="ARBA00022676"/>
    </source>
</evidence>
<evidence type="ECO:0000256" key="12">
    <source>
        <dbReference type="SAM" id="MobiDB-lite"/>
    </source>
</evidence>
<comment type="subcellular location">
    <subcellularLocation>
        <location evidence="1">Membrane</location>
        <topology evidence="1">Single-pass type II membrane protein</topology>
    </subcellularLocation>
</comment>
<evidence type="ECO:0000256" key="3">
    <source>
        <dbReference type="ARBA" id="ARBA00006462"/>
    </source>
</evidence>
<evidence type="ECO:0000313" key="15">
    <source>
        <dbReference type="Proteomes" id="UP000053342"/>
    </source>
</evidence>
<evidence type="ECO:0000256" key="2">
    <source>
        <dbReference type="ARBA" id="ARBA00004922"/>
    </source>
</evidence>
<evidence type="ECO:0000256" key="9">
    <source>
        <dbReference type="ARBA" id="ARBA00022968"/>
    </source>
</evidence>
<dbReference type="AlphaFoldDB" id="A0A0D2AN32"/>
<keyword evidence="8" id="KW-0547">Nucleotide-binding</keyword>
<accession>A0A0D2AN32</accession>
<keyword evidence="7" id="KW-0812">Transmembrane</keyword>
<dbReference type="Proteomes" id="UP000053342">
    <property type="component" value="Unassembled WGS sequence"/>
</dbReference>
<dbReference type="EMBL" id="KN847337">
    <property type="protein sequence ID" value="KIW41381.1"/>
    <property type="molecule type" value="Genomic_DNA"/>
</dbReference>
<dbReference type="Gene3D" id="3.90.550.50">
    <property type="match status" value="1"/>
</dbReference>
<gene>
    <name evidence="14" type="ORF">PV06_06943</name>
</gene>
<dbReference type="HOGENOM" id="CLU_022549_1_0_1"/>
<dbReference type="RefSeq" id="XP_016261597.1">
    <property type="nucleotide sequence ID" value="XM_016408117.1"/>
</dbReference>
<dbReference type="GO" id="GO:0000166">
    <property type="term" value="F:nucleotide binding"/>
    <property type="evidence" value="ECO:0007669"/>
    <property type="project" value="UniProtKB-KW"/>
</dbReference>
<dbReference type="PANTHER" id="PTHR23033">
    <property type="entry name" value="BETA1,3-GALACTOSYLTRANSFERASE"/>
    <property type="match status" value="1"/>
</dbReference>
<dbReference type="EC" id="2.4.1.122" evidence="4"/>
<dbReference type="OrthoDB" id="414175at2759"/>
<keyword evidence="15" id="KW-1185">Reference proteome</keyword>
<dbReference type="GO" id="GO:0016263">
    <property type="term" value="F:glycoprotein-N-acetylgalactosamine 3-beta-galactosyltransferase activity"/>
    <property type="evidence" value="ECO:0007669"/>
    <property type="project" value="UniProtKB-EC"/>
</dbReference>
<dbReference type="InterPro" id="IPR026050">
    <property type="entry name" value="C1GALT1/C1GALT1_chp1"/>
</dbReference>
<keyword evidence="5" id="KW-0328">Glycosyltransferase</keyword>
<dbReference type="InterPro" id="IPR003378">
    <property type="entry name" value="Fringe-like_glycosylTrfase"/>
</dbReference>
<organism evidence="14 15">
    <name type="scientific">Exophiala oligosperma</name>
    <dbReference type="NCBI Taxonomy" id="215243"/>
    <lineage>
        <taxon>Eukaryota</taxon>
        <taxon>Fungi</taxon>
        <taxon>Dikarya</taxon>
        <taxon>Ascomycota</taxon>
        <taxon>Pezizomycotina</taxon>
        <taxon>Eurotiomycetes</taxon>
        <taxon>Chaetothyriomycetidae</taxon>
        <taxon>Chaetothyriales</taxon>
        <taxon>Herpotrichiellaceae</taxon>
        <taxon>Exophiala</taxon>
    </lineage>
</organism>
<evidence type="ECO:0000256" key="1">
    <source>
        <dbReference type="ARBA" id="ARBA00004606"/>
    </source>
</evidence>
<feature type="region of interest" description="Disordered" evidence="12">
    <location>
        <begin position="89"/>
        <end position="112"/>
    </location>
</feature>
<feature type="domain" description="Fringe-like glycosyltransferase" evidence="13">
    <location>
        <begin position="241"/>
        <end position="331"/>
    </location>
</feature>
<keyword evidence="6" id="KW-0808">Transferase</keyword>
<evidence type="ECO:0000256" key="6">
    <source>
        <dbReference type="ARBA" id="ARBA00022679"/>
    </source>
</evidence>
<feature type="compositionally biased region" description="Low complexity" evidence="12">
    <location>
        <begin position="90"/>
        <end position="111"/>
    </location>
</feature>
<keyword evidence="11" id="KW-0472">Membrane</keyword>
<proteinExistence type="inferred from homology"/>
<dbReference type="GO" id="GO:0016020">
    <property type="term" value="C:membrane"/>
    <property type="evidence" value="ECO:0007669"/>
    <property type="project" value="UniProtKB-SubCell"/>
</dbReference>
<dbReference type="GeneID" id="27359017"/>
<dbReference type="Gene3D" id="3.50.4.10">
    <property type="entry name" value="Hepatocyte Growth Factor"/>
    <property type="match status" value="1"/>
</dbReference>
<evidence type="ECO:0000256" key="11">
    <source>
        <dbReference type="ARBA" id="ARBA00023136"/>
    </source>
</evidence>
<comment type="similarity">
    <text evidence="3">Belongs to the glycosyltransferase 31 family. Beta3-Gal-T subfamily.</text>
</comment>
<dbReference type="PANTHER" id="PTHR23033:SF40">
    <property type="entry name" value="APPLE DOMAIN-CONTAINING PROTEIN"/>
    <property type="match status" value="1"/>
</dbReference>